<dbReference type="GO" id="GO:0006355">
    <property type="term" value="P:regulation of DNA-templated transcription"/>
    <property type="evidence" value="ECO:0007669"/>
    <property type="project" value="InterPro"/>
</dbReference>
<dbReference type="InterPro" id="IPR011990">
    <property type="entry name" value="TPR-like_helical_dom_sf"/>
</dbReference>
<evidence type="ECO:0000313" key="7">
    <source>
        <dbReference type="EMBL" id="MBB6547272.1"/>
    </source>
</evidence>
<dbReference type="InterPro" id="IPR005158">
    <property type="entry name" value="BTAD"/>
</dbReference>
<comment type="similarity">
    <text evidence="1">Belongs to the AfsR/DnrI/RedD regulatory family.</text>
</comment>
<dbReference type="SMART" id="SM01043">
    <property type="entry name" value="BTAD"/>
    <property type="match status" value="1"/>
</dbReference>
<dbReference type="PROSITE" id="PS51755">
    <property type="entry name" value="OMPR_PHOB"/>
    <property type="match status" value="1"/>
</dbReference>
<dbReference type="PANTHER" id="PTHR35807:SF1">
    <property type="entry name" value="TRANSCRIPTIONAL REGULATOR REDD"/>
    <property type="match status" value="1"/>
</dbReference>
<evidence type="ECO:0000256" key="5">
    <source>
        <dbReference type="PROSITE-ProRule" id="PRU01091"/>
    </source>
</evidence>
<dbReference type="EMBL" id="JACHMI010000001">
    <property type="protein sequence ID" value="MBB6547272.1"/>
    <property type="molecule type" value="Genomic_DNA"/>
</dbReference>
<accession>A0A7X0NPJ9</accession>
<dbReference type="InterPro" id="IPR016032">
    <property type="entry name" value="Sig_transdc_resp-reg_C-effctor"/>
</dbReference>
<feature type="DNA-binding region" description="OmpR/PhoB-type" evidence="5">
    <location>
        <begin position="1"/>
        <end position="93"/>
    </location>
</feature>
<feature type="domain" description="OmpR/PhoB-type" evidence="6">
    <location>
        <begin position="1"/>
        <end position="93"/>
    </location>
</feature>
<evidence type="ECO:0000256" key="4">
    <source>
        <dbReference type="ARBA" id="ARBA00023163"/>
    </source>
</evidence>
<keyword evidence="2" id="KW-0805">Transcription regulation</keyword>
<evidence type="ECO:0000256" key="1">
    <source>
        <dbReference type="ARBA" id="ARBA00005820"/>
    </source>
</evidence>
<dbReference type="Pfam" id="PF00486">
    <property type="entry name" value="Trans_reg_C"/>
    <property type="match status" value="1"/>
</dbReference>
<dbReference type="GO" id="GO:0003677">
    <property type="term" value="F:DNA binding"/>
    <property type="evidence" value="ECO:0007669"/>
    <property type="project" value="UniProtKB-UniRule"/>
</dbReference>
<dbReference type="SUPFAM" id="SSF48452">
    <property type="entry name" value="TPR-like"/>
    <property type="match status" value="1"/>
</dbReference>
<dbReference type="Pfam" id="PF03704">
    <property type="entry name" value="BTAD"/>
    <property type="match status" value="1"/>
</dbReference>
<name>A0A7X0NPJ9_9ACTN</name>
<evidence type="ECO:0000256" key="3">
    <source>
        <dbReference type="ARBA" id="ARBA00023125"/>
    </source>
</evidence>
<dbReference type="GO" id="GO:0000160">
    <property type="term" value="P:phosphorelay signal transduction system"/>
    <property type="evidence" value="ECO:0007669"/>
    <property type="project" value="InterPro"/>
</dbReference>
<organism evidence="7 8">
    <name type="scientific">Nonomuraea rubra</name>
    <dbReference type="NCBI Taxonomy" id="46180"/>
    <lineage>
        <taxon>Bacteria</taxon>
        <taxon>Bacillati</taxon>
        <taxon>Actinomycetota</taxon>
        <taxon>Actinomycetes</taxon>
        <taxon>Streptosporangiales</taxon>
        <taxon>Streptosporangiaceae</taxon>
        <taxon>Nonomuraea</taxon>
    </lineage>
</organism>
<keyword evidence="8" id="KW-1185">Reference proteome</keyword>
<dbReference type="Gene3D" id="1.10.10.10">
    <property type="entry name" value="Winged helix-like DNA-binding domain superfamily/Winged helix DNA-binding domain"/>
    <property type="match status" value="1"/>
</dbReference>
<dbReference type="InterPro" id="IPR036388">
    <property type="entry name" value="WH-like_DNA-bd_sf"/>
</dbReference>
<dbReference type="Gene3D" id="1.25.40.10">
    <property type="entry name" value="Tetratricopeptide repeat domain"/>
    <property type="match status" value="1"/>
</dbReference>
<dbReference type="CDD" id="cd15831">
    <property type="entry name" value="BTAD"/>
    <property type="match status" value="1"/>
</dbReference>
<dbReference type="InterPro" id="IPR051677">
    <property type="entry name" value="AfsR-DnrI-RedD_regulator"/>
</dbReference>
<reference evidence="7 8" key="1">
    <citation type="submission" date="2020-08" db="EMBL/GenBank/DDBJ databases">
        <title>Sequencing the genomes of 1000 actinobacteria strains.</title>
        <authorList>
            <person name="Klenk H.-P."/>
        </authorList>
    </citation>
    <scope>NUCLEOTIDE SEQUENCE [LARGE SCALE GENOMIC DNA]</scope>
    <source>
        <strain evidence="7 8">DSM 43768</strain>
    </source>
</reference>
<evidence type="ECO:0000259" key="6">
    <source>
        <dbReference type="PROSITE" id="PS51755"/>
    </source>
</evidence>
<evidence type="ECO:0000256" key="2">
    <source>
        <dbReference type="ARBA" id="ARBA00023015"/>
    </source>
</evidence>
<evidence type="ECO:0000313" key="8">
    <source>
        <dbReference type="Proteomes" id="UP000565579"/>
    </source>
</evidence>
<dbReference type="AlphaFoldDB" id="A0A7X0NPJ9"/>
<dbReference type="RefSeq" id="WP_185101941.1">
    <property type="nucleotide sequence ID" value="NZ_JACHMI010000001.1"/>
</dbReference>
<proteinExistence type="inferred from homology"/>
<dbReference type="SUPFAM" id="SSF46894">
    <property type="entry name" value="C-terminal effector domain of the bipartite response regulators"/>
    <property type="match status" value="1"/>
</dbReference>
<gene>
    <name evidence="7" type="ORF">HD593_002067</name>
</gene>
<dbReference type="SMART" id="SM00862">
    <property type="entry name" value="Trans_reg_C"/>
    <property type="match status" value="1"/>
</dbReference>
<sequence length="279" mass="31301">MLGSIVIWHDRKEFNPGPPKQRALLAVLSMRLGEVISRDELIDAIWGDRPPATARSSLHTYVANLRRRLTPRRSPDGWSQPLTSNRSGYVLDLSPGGLDAWRFEDLLAQARQGRRGHDARTALAGYDRSLSMWRGTALLGAPGPFAEVERTRLAELRLIAMQERLLLLLELGRRVEALNDVTALVHQHPLNEHLRIMQMIILCRSGRQADAFRVFEETQRALAAELGIAPSYELRLCHEWMLRGNPELELRVTSMHIPGAGRPAGHYGGVLAGQQGRCH</sequence>
<comment type="caution">
    <text evidence="7">The sequence shown here is derived from an EMBL/GenBank/DDBJ whole genome shotgun (WGS) entry which is preliminary data.</text>
</comment>
<protein>
    <submittedName>
        <fullName evidence="7">DNA-binding SARP family transcriptional activator</fullName>
    </submittedName>
</protein>
<dbReference type="Proteomes" id="UP000565579">
    <property type="component" value="Unassembled WGS sequence"/>
</dbReference>
<dbReference type="PANTHER" id="PTHR35807">
    <property type="entry name" value="TRANSCRIPTIONAL REGULATOR REDD-RELATED"/>
    <property type="match status" value="1"/>
</dbReference>
<keyword evidence="4" id="KW-0804">Transcription</keyword>
<dbReference type="CDD" id="cd00383">
    <property type="entry name" value="trans_reg_C"/>
    <property type="match status" value="1"/>
</dbReference>
<dbReference type="InterPro" id="IPR001867">
    <property type="entry name" value="OmpR/PhoB-type_DNA-bd"/>
</dbReference>
<keyword evidence="3 5" id="KW-0238">DNA-binding</keyword>